<dbReference type="PROSITE" id="PS50983">
    <property type="entry name" value="FE_B12_PBP"/>
    <property type="match status" value="1"/>
</dbReference>
<proteinExistence type="inferred from homology"/>
<dbReference type="SUPFAM" id="SSF53807">
    <property type="entry name" value="Helical backbone' metal receptor"/>
    <property type="match status" value="1"/>
</dbReference>
<evidence type="ECO:0000313" key="7">
    <source>
        <dbReference type="EMBL" id="GIF71580.1"/>
    </source>
</evidence>
<protein>
    <submittedName>
        <fullName evidence="7">ABC transporter substrate-binding protein</fullName>
    </submittedName>
</protein>
<dbReference type="PROSITE" id="PS51257">
    <property type="entry name" value="PROKAR_LIPOPROTEIN"/>
    <property type="match status" value="1"/>
</dbReference>
<accession>A0ABQ4CJW6</accession>
<evidence type="ECO:0000256" key="4">
    <source>
        <dbReference type="ARBA" id="ARBA00022729"/>
    </source>
</evidence>
<evidence type="ECO:0000256" key="3">
    <source>
        <dbReference type="ARBA" id="ARBA00022448"/>
    </source>
</evidence>
<comment type="subcellular location">
    <subcellularLocation>
        <location evidence="1">Cell envelope</location>
    </subcellularLocation>
</comment>
<evidence type="ECO:0000256" key="5">
    <source>
        <dbReference type="SAM" id="SignalP"/>
    </source>
</evidence>
<dbReference type="CDD" id="cd01146">
    <property type="entry name" value="FhuD"/>
    <property type="match status" value="1"/>
</dbReference>
<organism evidence="7 8">
    <name type="scientific">Asanoa siamensis</name>
    <dbReference type="NCBI Taxonomy" id="926357"/>
    <lineage>
        <taxon>Bacteria</taxon>
        <taxon>Bacillati</taxon>
        <taxon>Actinomycetota</taxon>
        <taxon>Actinomycetes</taxon>
        <taxon>Micromonosporales</taxon>
        <taxon>Micromonosporaceae</taxon>
        <taxon>Asanoa</taxon>
    </lineage>
</organism>
<dbReference type="Proteomes" id="UP000604117">
    <property type="component" value="Unassembled WGS sequence"/>
</dbReference>
<gene>
    <name evidence="7" type="ORF">Asi02nite_10980</name>
</gene>
<evidence type="ECO:0000256" key="2">
    <source>
        <dbReference type="ARBA" id="ARBA00008814"/>
    </source>
</evidence>
<evidence type="ECO:0000259" key="6">
    <source>
        <dbReference type="PROSITE" id="PS50983"/>
    </source>
</evidence>
<dbReference type="InterPro" id="IPR002491">
    <property type="entry name" value="ABC_transptr_periplasmic_BD"/>
</dbReference>
<reference evidence="7 8" key="1">
    <citation type="submission" date="2021-01" db="EMBL/GenBank/DDBJ databases">
        <title>Whole genome shotgun sequence of Asanoa siamensis NBRC 107932.</title>
        <authorList>
            <person name="Komaki H."/>
            <person name="Tamura T."/>
        </authorList>
    </citation>
    <scope>NUCLEOTIDE SEQUENCE [LARGE SCALE GENOMIC DNA]</scope>
    <source>
        <strain evidence="7 8">NBRC 107932</strain>
    </source>
</reference>
<sequence>MRLGRHIAAVTSVALLAAGLSACGSDDPTDAAPAAGSAAAFPAVIEHKYGTTTVPAEPKRIVVVGLVEQDALLALGITPVATTEWWGEQPGAIWPWAKDELGGNPVPQVLKPTDGIEIEKVLALDPDLVLGVYSGMTKEEYEKLSARVPTVPEPKGVIDFGASWQELTRVVGAAVGKTAEAEKVISDIEARFAAARQANPAFADKVAAVVTYYQGIYVYGSQDARGRFLKDLGFRLPDGLDALTGTEFGVTLSPEKTNLVDTDVLVWLIDDYAKDRASIHANPLYATLKVKSEARDVFLENGEVLGAATSFITPLSLPYLLDNLVPQMATAIDGDPATEVKRAPRQ</sequence>
<dbReference type="Pfam" id="PF01497">
    <property type="entry name" value="Peripla_BP_2"/>
    <property type="match status" value="1"/>
</dbReference>
<feature type="domain" description="Fe/B12 periplasmic-binding" evidence="6">
    <location>
        <begin position="60"/>
        <end position="332"/>
    </location>
</feature>
<dbReference type="PANTHER" id="PTHR30532:SF24">
    <property type="entry name" value="FERRIC ENTEROBACTIN-BINDING PERIPLASMIC PROTEIN FEPB"/>
    <property type="match status" value="1"/>
</dbReference>
<keyword evidence="3" id="KW-0813">Transport</keyword>
<feature type="signal peptide" evidence="5">
    <location>
        <begin position="1"/>
        <end position="22"/>
    </location>
</feature>
<evidence type="ECO:0000313" key="8">
    <source>
        <dbReference type="Proteomes" id="UP000604117"/>
    </source>
</evidence>
<feature type="chain" id="PRO_5046770629" evidence="5">
    <location>
        <begin position="23"/>
        <end position="346"/>
    </location>
</feature>
<name>A0ABQ4CJW6_9ACTN</name>
<dbReference type="Gene3D" id="3.40.50.1980">
    <property type="entry name" value="Nitrogenase molybdenum iron protein domain"/>
    <property type="match status" value="2"/>
</dbReference>
<dbReference type="EMBL" id="BONE01000006">
    <property type="protein sequence ID" value="GIF71580.1"/>
    <property type="molecule type" value="Genomic_DNA"/>
</dbReference>
<evidence type="ECO:0000256" key="1">
    <source>
        <dbReference type="ARBA" id="ARBA00004196"/>
    </source>
</evidence>
<keyword evidence="4 5" id="KW-0732">Signal</keyword>
<comment type="caution">
    <text evidence="7">The sequence shown here is derived from an EMBL/GenBank/DDBJ whole genome shotgun (WGS) entry which is preliminary data.</text>
</comment>
<comment type="similarity">
    <text evidence="2">Belongs to the bacterial solute-binding protein 8 family.</text>
</comment>
<keyword evidence="8" id="KW-1185">Reference proteome</keyword>
<dbReference type="InterPro" id="IPR051313">
    <property type="entry name" value="Bact_iron-sidero_bind"/>
</dbReference>
<dbReference type="PANTHER" id="PTHR30532">
    <property type="entry name" value="IRON III DICITRATE-BINDING PERIPLASMIC PROTEIN"/>
    <property type="match status" value="1"/>
</dbReference>